<keyword evidence="2" id="KW-1185">Reference proteome</keyword>
<gene>
    <name evidence="1" type="ORF">MOO46_05245</name>
</gene>
<dbReference type="RefSeq" id="WP_249510640.1">
    <property type="nucleotide sequence ID" value="NZ_CP093362.1"/>
</dbReference>
<protein>
    <submittedName>
        <fullName evidence="1">Uncharacterized protein</fullName>
    </submittedName>
</protein>
<name>A0ABY4PFT0_9LACO</name>
<accession>A0ABY4PFT0</accession>
<dbReference type="Proteomes" id="UP000831859">
    <property type="component" value="Chromosome"/>
</dbReference>
<sequence length="134" mass="15667">MNLDDASKDQILEIVNQYKRYYYIKMDMLQQIRQLQQQANVSLHTELHNDSQNFQDDLNNSININLSGDKNNIEKNIINEFTQNIADDAFKIIMKDESSKSASELAKYIHGEDIFLGFSNIGSIFKDINRWMKN</sequence>
<dbReference type="EMBL" id="CP093362">
    <property type="protein sequence ID" value="UQS84656.1"/>
    <property type="molecule type" value="Genomic_DNA"/>
</dbReference>
<organism evidence="1 2">
    <name type="scientific">Apilactobacillus apisilvae</name>
    <dbReference type="NCBI Taxonomy" id="2923364"/>
    <lineage>
        <taxon>Bacteria</taxon>
        <taxon>Bacillati</taxon>
        <taxon>Bacillota</taxon>
        <taxon>Bacilli</taxon>
        <taxon>Lactobacillales</taxon>
        <taxon>Lactobacillaceae</taxon>
        <taxon>Apilactobacillus</taxon>
    </lineage>
</organism>
<evidence type="ECO:0000313" key="1">
    <source>
        <dbReference type="EMBL" id="UQS84656.1"/>
    </source>
</evidence>
<evidence type="ECO:0000313" key="2">
    <source>
        <dbReference type="Proteomes" id="UP000831859"/>
    </source>
</evidence>
<reference evidence="1 2" key="1">
    <citation type="journal article" date="2022" name="Int. J. Syst. Evol. Microbiol.">
        <title>Apilactobacillus apisilvae sp. nov., Nicolia spurrieriana gen. nov. sp. nov., Bombilactobacillus folatiphilus sp. nov. and Bombilactobacillus thymidiniphilus sp. nov., four new lactic acid bacterial isolates from stingless bees Tetragonula carbonaria and Austroplebeia australis.</title>
        <authorList>
            <person name="Oliphant S.A."/>
            <person name="Watson-Haigh N.S."/>
            <person name="Sumby K.M."/>
            <person name="Gardner J."/>
            <person name="Groom S."/>
            <person name="Jiranek V."/>
        </authorList>
    </citation>
    <scope>NUCLEOTIDE SEQUENCE [LARGE SCALE GENOMIC DNA]</scope>
    <source>
        <strain evidence="1 2">SG5_A10</strain>
    </source>
</reference>
<proteinExistence type="predicted"/>